<feature type="compositionally biased region" description="Basic and acidic residues" evidence="1">
    <location>
        <begin position="55"/>
        <end position="74"/>
    </location>
</feature>
<evidence type="ECO:0000313" key="3">
    <source>
        <dbReference type="Proteomes" id="UP001500016"/>
    </source>
</evidence>
<gene>
    <name evidence="2" type="ORF">GCM10009801_72630</name>
</gene>
<accession>A0ABN2WWR7</accession>
<name>A0ABN2WWR7_9ACTN</name>
<evidence type="ECO:0000313" key="2">
    <source>
        <dbReference type="EMBL" id="GAA2100250.1"/>
    </source>
</evidence>
<organism evidence="2 3">
    <name type="scientific">Streptomyces albiaxialis</name>
    <dbReference type="NCBI Taxonomy" id="329523"/>
    <lineage>
        <taxon>Bacteria</taxon>
        <taxon>Bacillati</taxon>
        <taxon>Actinomycetota</taxon>
        <taxon>Actinomycetes</taxon>
        <taxon>Kitasatosporales</taxon>
        <taxon>Streptomycetaceae</taxon>
        <taxon>Streptomyces</taxon>
    </lineage>
</organism>
<evidence type="ECO:0000256" key="1">
    <source>
        <dbReference type="SAM" id="MobiDB-lite"/>
    </source>
</evidence>
<reference evidence="2 3" key="1">
    <citation type="journal article" date="2019" name="Int. J. Syst. Evol. Microbiol.">
        <title>The Global Catalogue of Microorganisms (GCM) 10K type strain sequencing project: providing services to taxonomists for standard genome sequencing and annotation.</title>
        <authorList>
            <consortium name="The Broad Institute Genomics Platform"/>
            <consortium name="The Broad Institute Genome Sequencing Center for Infectious Disease"/>
            <person name="Wu L."/>
            <person name="Ma J."/>
        </authorList>
    </citation>
    <scope>NUCLEOTIDE SEQUENCE [LARGE SCALE GENOMIC DNA]</scope>
    <source>
        <strain evidence="2 3">JCM 15478</strain>
    </source>
</reference>
<proteinExistence type="predicted"/>
<sequence>MRFRAVAVPSGSATARAVPPDSRRALAGRPPFRTVENTAPDAVPHEYDGTPTRVNADRSRHARSTEGVRRADTK</sequence>
<keyword evidence="3" id="KW-1185">Reference proteome</keyword>
<protein>
    <submittedName>
        <fullName evidence="2">Uncharacterized protein</fullName>
    </submittedName>
</protein>
<comment type="caution">
    <text evidence="2">The sequence shown here is derived from an EMBL/GenBank/DDBJ whole genome shotgun (WGS) entry which is preliminary data.</text>
</comment>
<dbReference type="EMBL" id="BAAAPE010000022">
    <property type="protein sequence ID" value="GAA2100250.1"/>
    <property type="molecule type" value="Genomic_DNA"/>
</dbReference>
<dbReference type="Proteomes" id="UP001500016">
    <property type="component" value="Unassembled WGS sequence"/>
</dbReference>
<feature type="region of interest" description="Disordered" evidence="1">
    <location>
        <begin position="1"/>
        <end position="74"/>
    </location>
</feature>